<dbReference type="PANTHER" id="PTHR36505">
    <property type="entry name" value="BLR1072 PROTEIN"/>
    <property type="match status" value="1"/>
</dbReference>
<feature type="chain" id="PRO_5046463268" evidence="1">
    <location>
        <begin position="23"/>
        <end position="185"/>
    </location>
</feature>
<gene>
    <name evidence="3" type="ORF">JAO75_23860</name>
</gene>
<evidence type="ECO:0000313" key="3">
    <source>
        <dbReference type="EMBL" id="MBJ6128436.1"/>
    </source>
</evidence>
<evidence type="ECO:0000259" key="2">
    <source>
        <dbReference type="Pfam" id="PF05239"/>
    </source>
</evidence>
<dbReference type="Gene3D" id="2.30.30.240">
    <property type="entry name" value="PRC-barrel domain"/>
    <property type="match status" value="1"/>
</dbReference>
<protein>
    <submittedName>
        <fullName evidence="3">PRC-barrel domain-containing protein</fullName>
    </submittedName>
</protein>
<dbReference type="SUPFAM" id="SSF50346">
    <property type="entry name" value="PRC-barrel domain"/>
    <property type="match status" value="1"/>
</dbReference>
<dbReference type="PANTHER" id="PTHR36505:SF1">
    <property type="entry name" value="BLR1072 PROTEIN"/>
    <property type="match status" value="1"/>
</dbReference>
<evidence type="ECO:0000256" key="1">
    <source>
        <dbReference type="SAM" id="SignalP"/>
    </source>
</evidence>
<comment type="caution">
    <text evidence="3">The sequence shown here is derived from an EMBL/GenBank/DDBJ whole genome shotgun (WGS) entry which is preliminary data.</text>
</comment>
<sequence>MRLNLIPAALLCSTLLAPVALAQTLQVPAGDVPPPAGVANDAGFAGPDAIAAQAPFITRREPGVLRISDLLGKRVHSLHDDDLGEVEDVLVNQNGRIVALVIEVGGFLGMGEREVAVPPSAIRINPYDMTATTGTMEGAGLAPSTAAGVEARDANRISRAIVPERVVLTVPVEALRAAPPYLDTD</sequence>
<organism evidence="3 4">
    <name type="scientific">Microvirga splendida</name>
    <dbReference type="NCBI Taxonomy" id="2795727"/>
    <lineage>
        <taxon>Bacteria</taxon>
        <taxon>Pseudomonadati</taxon>
        <taxon>Pseudomonadota</taxon>
        <taxon>Alphaproteobacteria</taxon>
        <taxon>Hyphomicrobiales</taxon>
        <taxon>Methylobacteriaceae</taxon>
        <taxon>Microvirga</taxon>
    </lineage>
</organism>
<dbReference type="RefSeq" id="WP_199051708.1">
    <property type="nucleotide sequence ID" value="NZ_JAELXT010000051.1"/>
</dbReference>
<proteinExistence type="predicted"/>
<dbReference type="Pfam" id="PF05239">
    <property type="entry name" value="PRC"/>
    <property type="match status" value="1"/>
</dbReference>
<keyword evidence="4" id="KW-1185">Reference proteome</keyword>
<feature type="domain" description="PRC-barrel" evidence="2">
    <location>
        <begin position="63"/>
        <end position="123"/>
    </location>
</feature>
<dbReference type="InterPro" id="IPR027275">
    <property type="entry name" value="PRC-brl_dom"/>
</dbReference>
<keyword evidence="1" id="KW-0732">Signal</keyword>
<feature type="signal peptide" evidence="1">
    <location>
        <begin position="1"/>
        <end position="22"/>
    </location>
</feature>
<dbReference type="EMBL" id="JAELXT010000051">
    <property type="protein sequence ID" value="MBJ6128436.1"/>
    <property type="molecule type" value="Genomic_DNA"/>
</dbReference>
<name>A0ABS0Y805_9HYPH</name>
<dbReference type="Proteomes" id="UP000620670">
    <property type="component" value="Unassembled WGS sequence"/>
</dbReference>
<dbReference type="InterPro" id="IPR011033">
    <property type="entry name" value="PRC_barrel-like_sf"/>
</dbReference>
<accession>A0ABS0Y805</accession>
<evidence type="ECO:0000313" key="4">
    <source>
        <dbReference type="Proteomes" id="UP000620670"/>
    </source>
</evidence>
<reference evidence="4" key="1">
    <citation type="submission" date="2020-12" db="EMBL/GenBank/DDBJ databases">
        <title>Hymenobacter sp.</title>
        <authorList>
            <person name="Kim M.K."/>
        </authorList>
    </citation>
    <scope>NUCLEOTIDE SEQUENCE [LARGE SCALE GENOMIC DNA]</scope>
    <source>
        <strain evidence="4">BT325</strain>
    </source>
</reference>